<evidence type="ECO:0000313" key="3">
    <source>
        <dbReference type="Proteomes" id="UP000823637"/>
    </source>
</evidence>
<evidence type="ECO:0000313" key="2">
    <source>
        <dbReference type="EMBL" id="MBO8446175.1"/>
    </source>
</evidence>
<name>A0A9D9H9K2_9BACT</name>
<dbReference type="EMBL" id="JADIMR010000004">
    <property type="protein sequence ID" value="MBO8446175.1"/>
    <property type="molecule type" value="Genomic_DNA"/>
</dbReference>
<dbReference type="Gene3D" id="1.25.40.10">
    <property type="entry name" value="Tetratricopeptide repeat domain"/>
    <property type="match status" value="2"/>
</dbReference>
<dbReference type="Pfam" id="PF13181">
    <property type="entry name" value="TPR_8"/>
    <property type="match status" value="1"/>
</dbReference>
<keyword evidence="1" id="KW-0812">Transmembrane</keyword>
<evidence type="ECO:0000256" key="1">
    <source>
        <dbReference type="SAM" id="Phobius"/>
    </source>
</evidence>
<accession>A0A9D9H9K2</accession>
<keyword evidence="1" id="KW-1133">Transmembrane helix</keyword>
<reference evidence="2" key="1">
    <citation type="submission" date="2020-10" db="EMBL/GenBank/DDBJ databases">
        <authorList>
            <person name="Gilroy R."/>
        </authorList>
    </citation>
    <scope>NUCLEOTIDE SEQUENCE</scope>
    <source>
        <strain evidence="2">D3-1215</strain>
    </source>
</reference>
<dbReference type="SUPFAM" id="SSF48452">
    <property type="entry name" value="TPR-like"/>
    <property type="match status" value="1"/>
</dbReference>
<reference evidence="2" key="2">
    <citation type="journal article" date="2021" name="PeerJ">
        <title>Extensive microbial diversity within the chicken gut microbiome revealed by metagenomics and culture.</title>
        <authorList>
            <person name="Gilroy R."/>
            <person name="Ravi A."/>
            <person name="Getino M."/>
            <person name="Pursley I."/>
            <person name="Horton D.L."/>
            <person name="Alikhan N.F."/>
            <person name="Baker D."/>
            <person name="Gharbi K."/>
            <person name="Hall N."/>
            <person name="Watson M."/>
            <person name="Adriaenssens E.M."/>
            <person name="Foster-Nyarko E."/>
            <person name="Jarju S."/>
            <person name="Secka A."/>
            <person name="Antonio M."/>
            <person name="Oren A."/>
            <person name="Chaudhuri R.R."/>
            <person name="La Ragione R."/>
            <person name="Hildebrand F."/>
            <person name="Pallen M.J."/>
        </authorList>
    </citation>
    <scope>NUCLEOTIDE SEQUENCE</scope>
    <source>
        <strain evidence="2">D3-1215</strain>
    </source>
</reference>
<organism evidence="2 3">
    <name type="scientific">Candidatus Enterocola intestinipullorum</name>
    <dbReference type="NCBI Taxonomy" id="2840783"/>
    <lineage>
        <taxon>Bacteria</taxon>
        <taxon>Pseudomonadati</taxon>
        <taxon>Bacteroidota</taxon>
        <taxon>Bacteroidia</taxon>
        <taxon>Bacteroidales</taxon>
        <taxon>Candidatus Enterocola</taxon>
    </lineage>
</organism>
<proteinExistence type="predicted"/>
<dbReference type="AlphaFoldDB" id="A0A9D9H9K2"/>
<protein>
    <submittedName>
        <fullName evidence="2">Tetratricopeptide repeat protein</fullName>
    </submittedName>
</protein>
<gene>
    <name evidence="2" type="ORF">IAC32_00295</name>
</gene>
<feature type="transmembrane region" description="Helical" evidence="1">
    <location>
        <begin position="34"/>
        <end position="51"/>
    </location>
</feature>
<sequence length="233" mass="25706">MANKNKQEQDQELKAIEGALTSSEAFFEKNQKPLIITLVAIIVIAAVWLLVKNLYIDPRESEAEAVMSVGQTYFQNGDYRTALDGDSIDFPGFIAVGEDYTLTKSAELAKVYSGLSFFKLGEYENAISYLEQTSLSDDIMQYTVQGTIGDCYVQLGDSVEAVKYFINAAKSKNILVRPVYLVKAGLCYEAAGNYAKALEMYETVKNGKLEAQSGIPEVDNIDKYIARAAAHVE</sequence>
<keyword evidence="1" id="KW-0472">Membrane</keyword>
<dbReference type="Pfam" id="PF13174">
    <property type="entry name" value="TPR_6"/>
    <property type="match status" value="2"/>
</dbReference>
<dbReference type="Proteomes" id="UP000823637">
    <property type="component" value="Unassembled WGS sequence"/>
</dbReference>
<dbReference type="InterPro" id="IPR019734">
    <property type="entry name" value="TPR_rpt"/>
</dbReference>
<dbReference type="InterPro" id="IPR011990">
    <property type="entry name" value="TPR-like_helical_dom_sf"/>
</dbReference>
<comment type="caution">
    <text evidence="2">The sequence shown here is derived from an EMBL/GenBank/DDBJ whole genome shotgun (WGS) entry which is preliminary data.</text>
</comment>